<evidence type="ECO:0000256" key="2">
    <source>
        <dbReference type="ARBA" id="ARBA00022729"/>
    </source>
</evidence>
<protein>
    <recommendedName>
        <fullName evidence="3">EGF-like domain-containing protein</fullName>
    </recommendedName>
</protein>
<proteinExistence type="predicted"/>
<feature type="domain" description="EGF-like" evidence="3">
    <location>
        <begin position="577"/>
        <end position="625"/>
    </location>
</feature>
<keyword evidence="2" id="KW-0732">Signal</keyword>
<feature type="domain" description="EGF-like" evidence="3">
    <location>
        <begin position="276"/>
        <end position="325"/>
    </location>
</feature>
<reference evidence="4 5" key="1">
    <citation type="journal article" date="2021" name="Nat. Commun.">
        <title>Incipient diploidization of the medicinal plant Perilla within 10,000 years.</title>
        <authorList>
            <person name="Zhang Y."/>
            <person name="Shen Q."/>
            <person name="Leng L."/>
            <person name="Zhang D."/>
            <person name="Chen S."/>
            <person name="Shi Y."/>
            <person name="Ning Z."/>
            <person name="Chen S."/>
        </authorList>
    </citation>
    <scope>NUCLEOTIDE SEQUENCE [LARGE SCALE GENOMIC DNA]</scope>
    <source>
        <strain evidence="5">cv. PC099</strain>
    </source>
</reference>
<comment type="caution">
    <text evidence="4">The sequence shown here is derived from an EMBL/GenBank/DDBJ whole genome shotgun (WGS) entry which is preliminary data.</text>
</comment>
<gene>
    <name evidence="4" type="ORF">C2S53_016245</name>
</gene>
<dbReference type="SMART" id="SM00181">
    <property type="entry name" value="EGF"/>
    <property type="match status" value="2"/>
</dbReference>
<dbReference type="Proteomes" id="UP001190926">
    <property type="component" value="Unassembled WGS sequence"/>
</dbReference>
<dbReference type="GO" id="GO:0030247">
    <property type="term" value="F:polysaccharide binding"/>
    <property type="evidence" value="ECO:0007669"/>
    <property type="project" value="InterPro"/>
</dbReference>
<dbReference type="GO" id="GO:0016020">
    <property type="term" value="C:membrane"/>
    <property type="evidence" value="ECO:0007669"/>
    <property type="project" value="UniProtKB-SubCell"/>
</dbReference>
<comment type="subcellular location">
    <subcellularLocation>
        <location evidence="1">Membrane</location>
        <topology evidence="1">Single-pass membrane protein</topology>
    </subcellularLocation>
</comment>
<evidence type="ECO:0000313" key="4">
    <source>
        <dbReference type="EMBL" id="KAH6833596.1"/>
    </source>
</evidence>
<evidence type="ECO:0000313" key="5">
    <source>
        <dbReference type="Proteomes" id="UP001190926"/>
    </source>
</evidence>
<sequence>MRSNISIIALQLIYIFNFIFPLLPQAFSTGLIAKPGCQDRCGNLSIPYPFGVGSDCSLDPSFTISCNTFSDPPKAYLSNIFNIQVIEINETYIRVRYPYLISACYNLSDYQSGTELNMTADSYKHSMNVDLSGTPYTLSSRNQLTAIGCDDVVLQPNGSYVSGGCSAVCTDKNDTGGVRYCPYNATSLGNGCCQAYISSGTTFLRAQLIDLSGKFVRRKLFPCSYAFVMEMRDSNETVFSYPLYYLDNSSALLNDNWASTTRPPVVRLDWKIGAENCSQAKLNPNTYACRDEKSVCVGLSDLVEGYQCSCVPGYEGNPYLTRGCRAISFSSTIAKFGCPDQCGKLSIPFPFGVGRNCYLEPSFEIICNTSTNPPKAYLRVLDKEIVELNSSRVMVNYPNLGLACYHLSNYDHRINKTDVQSLVIDLSRTQYTLSDENWITTIGCDDMVVGIFGQSNQSFIRSGCANVCWNRQLSPSYHGGYCPDGTTSSYWPGDGCCRTPVPSGTAYLEVNLSNLSGRWPRTNFSCSYAFVQHIDDQSYEMYYPIFDNSTGIKLDHLLRGISETSNMALDWRIGAVNCEAAQRNLATFACKGNTTCVDFDATVGGYLCNCSVGYQGNPYLTPGCRDGMSRELHNLEHLNLLLNTN</sequence>
<dbReference type="InterPro" id="IPR000742">
    <property type="entry name" value="EGF"/>
</dbReference>
<dbReference type="EMBL" id="SDAM02000057">
    <property type="protein sequence ID" value="KAH6833596.1"/>
    <property type="molecule type" value="Genomic_DNA"/>
</dbReference>
<evidence type="ECO:0000256" key="1">
    <source>
        <dbReference type="ARBA" id="ARBA00004167"/>
    </source>
</evidence>
<name>A0AAD4JGZ3_PERFH</name>
<dbReference type="InterPro" id="IPR025287">
    <property type="entry name" value="WAK_GUB"/>
</dbReference>
<dbReference type="Pfam" id="PF13947">
    <property type="entry name" value="GUB_WAK_bind"/>
    <property type="match status" value="2"/>
</dbReference>
<accession>A0AAD4JGZ3</accession>
<evidence type="ECO:0000259" key="3">
    <source>
        <dbReference type="SMART" id="SM00181"/>
    </source>
</evidence>
<keyword evidence="5" id="KW-1185">Reference proteome</keyword>
<dbReference type="PANTHER" id="PTHR33491">
    <property type="entry name" value="OSJNBA0016N04.9 PROTEIN"/>
    <property type="match status" value="1"/>
</dbReference>
<dbReference type="AlphaFoldDB" id="A0AAD4JGZ3"/>
<organism evidence="4 5">
    <name type="scientific">Perilla frutescens var. hirtella</name>
    <name type="common">Perilla citriodora</name>
    <name type="synonym">Perilla setoyensis</name>
    <dbReference type="NCBI Taxonomy" id="608512"/>
    <lineage>
        <taxon>Eukaryota</taxon>
        <taxon>Viridiplantae</taxon>
        <taxon>Streptophyta</taxon>
        <taxon>Embryophyta</taxon>
        <taxon>Tracheophyta</taxon>
        <taxon>Spermatophyta</taxon>
        <taxon>Magnoliopsida</taxon>
        <taxon>eudicotyledons</taxon>
        <taxon>Gunneridae</taxon>
        <taxon>Pentapetalae</taxon>
        <taxon>asterids</taxon>
        <taxon>lamiids</taxon>
        <taxon>Lamiales</taxon>
        <taxon>Lamiaceae</taxon>
        <taxon>Nepetoideae</taxon>
        <taxon>Elsholtzieae</taxon>
        <taxon>Perilla</taxon>
    </lineage>
</organism>